<accession>A0A6N7X925</accession>
<dbReference type="SMART" id="SM00966">
    <property type="entry name" value="SpoVT_AbrB"/>
    <property type="match status" value="1"/>
</dbReference>
<dbReference type="Pfam" id="PF04014">
    <property type="entry name" value="MazE_antitoxin"/>
    <property type="match status" value="1"/>
</dbReference>
<dbReference type="InterPro" id="IPR007159">
    <property type="entry name" value="SpoVT-AbrB_dom"/>
</dbReference>
<keyword evidence="2" id="KW-0238">DNA-binding</keyword>
<dbReference type="AlphaFoldDB" id="A0A6N7X925"/>
<dbReference type="GO" id="GO:0003677">
    <property type="term" value="F:DNA binding"/>
    <property type="evidence" value="ECO:0007669"/>
    <property type="project" value="UniProtKB-KW"/>
</dbReference>
<dbReference type="NCBIfam" id="TIGR01439">
    <property type="entry name" value="lp_hng_hel_AbrB"/>
    <property type="match status" value="1"/>
</dbReference>
<dbReference type="InterPro" id="IPR037914">
    <property type="entry name" value="SpoVT-AbrB_sf"/>
</dbReference>
<dbReference type="Gene3D" id="2.10.260.10">
    <property type="match status" value="1"/>
</dbReference>
<dbReference type="SUPFAM" id="SSF89447">
    <property type="entry name" value="AbrB/MazE/MraZ-like"/>
    <property type="match status" value="1"/>
</dbReference>
<gene>
    <name evidence="2" type="ORF">FYJ69_03145</name>
</gene>
<dbReference type="Proteomes" id="UP000434342">
    <property type="component" value="Unassembled WGS sequence"/>
</dbReference>
<organism evidence="2 3">
    <name type="scientific">Parafannyhessea umbonata</name>
    <dbReference type="NCBI Taxonomy" id="604330"/>
    <lineage>
        <taxon>Bacteria</taxon>
        <taxon>Bacillati</taxon>
        <taxon>Actinomycetota</taxon>
        <taxon>Coriobacteriia</taxon>
        <taxon>Coriobacteriales</taxon>
        <taxon>Atopobiaceae</taxon>
        <taxon>Parafannyhessea</taxon>
    </lineage>
</organism>
<evidence type="ECO:0000313" key="2">
    <source>
        <dbReference type="EMBL" id="MST59914.1"/>
    </source>
</evidence>
<evidence type="ECO:0000259" key="1">
    <source>
        <dbReference type="SMART" id="SM00966"/>
    </source>
</evidence>
<reference evidence="2 3" key="1">
    <citation type="submission" date="2019-08" db="EMBL/GenBank/DDBJ databases">
        <title>In-depth cultivation of the pig gut microbiome towards novel bacterial diversity and tailored functional studies.</title>
        <authorList>
            <person name="Wylensek D."/>
            <person name="Hitch T.C.A."/>
            <person name="Clavel T."/>
        </authorList>
    </citation>
    <scope>NUCLEOTIDE SEQUENCE [LARGE SCALE GENOMIC DNA]</scope>
    <source>
        <strain evidence="2 3">WB01_CNA04</strain>
    </source>
</reference>
<sequence>MSESEKFILLEAGMLATLKDKGQVTIPKKLVNQLGLVSGDTFDVYIEDGEIRFVPVVIYPKKKIEELERLASEAEEGLSSGDLPVFEDVDDAIADLHRAG</sequence>
<protein>
    <submittedName>
        <fullName evidence="2">AbrB/MazE/SpoVT family DNA-binding domain-containing protein</fullName>
    </submittedName>
</protein>
<proteinExistence type="predicted"/>
<comment type="caution">
    <text evidence="2">The sequence shown here is derived from an EMBL/GenBank/DDBJ whole genome shotgun (WGS) entry which is preliminary data.</text>
</comment>
<name>A0A6N7X925_9ACTN</name>
<dbReference type="EMBL" id="VUND01000001">
    <property type="protein sequence ID" value="MST59914.1"/>
    <property type="molecule type" value="Genomic_DNA"/>
</dbReference>
<evidence type="ECO:0000313" key="3">
    <source>
        <dbReference type="Proteomes" id="UP000434342"/>
    </source>
</evidence>
<feature type="domain" description="SpoVT-AbrB" evidence="1">
    <location>
        <begin position="16"/>
        <end position="61"/>
    </location>
</feature>